<feature type="compositionally biased region" description="Pro residues" evidence="4">
    <location>
        <begin position="652"/>
        <end position="663"/>
    </location>
</feature>
<keyword evidence="3" id="KW-0963">Cytoplasm</keyword>
<dbReference type="AlphaFoldDB" id="A0A9W6BIQ5"/>
<dbReference type="PANTHER" id="PTHR21373">
    <property type="entry name" value="GLUCOSE REPRESSIBLE PROTEIN MAK10"/>
    <property type="match status" value="1"/>
</dbReference>
<feature type="compositionally biased region" description="Low complexity" evidence="4">
    <location>
        <begin position="883"/>
        <end position="904"/>
    </location>
</feature>
<feature type="compositionally biased region" description="Low complexity" evidence="4">
    <location>
        <begin position="461"/>
        <end position="471"/>
    </location>
</feature>
<comment type="subcellular location">
    <subcellularLocation>
        <location evidence="1">Cytoplasm</location>
    </subcellularLocation>
</comment>
<evidence type="ECO:0000256" key="4">
    <source>
        <dbReference type="SAM" id="MobiDB-lite"/>
    </source>
</evidence>
<proteinExistence type="inferred from homology"/>
<dbReference type="Pfam" id="PF04112">
    <property type="entry name" value="Mak10"/>
    <property type="match status" value="1"/>
</dbReference>
<feature type="region of interest" description="Disordered" evidence="4">
    <location>
        <begin position="398"/>
        <end position="482"/>
    </location>
</feature>
<dbReference type="Proteomes" id="UP001165080">
    <property type="component" value="Unassembled WGS sequence"/>
</dbReference>
<dbReference type="InterPro" id="IPR057982">
    <property type="entry name" value="TPR_NAA35"/>
</dbReference>
<evidence type="ECO:0000256" key="3">
    <source>
        <dbReference type="ARBA" id="ARBA00022490"/>
    </source>
</evidence>
<dbReference type="OrthoDB" id="269405at2759"/>
<evidence type="ECO:0000256" key="2">
    <source>
        <dbReference type="ARBA" id="ARBA00006289"/>
    </source>
</evidence>
<evidence type="ECO:0000259" key="6">
    <source>
        <dbReference type="Pfam" id="PF25789"/>
    </source>
</evidence>
<feature type="region of interest" description="Disordered" evidence="4">
    <location>
        <begin position="883"/>
        <end position="916"/>
    </location>
</feature>
<dbReference type="GO" id="GO:0031417">
    <property type="term" value="C:NatC complex"/>
    <property type="evidence" value="ECO:0007669"/>
    <property type="project" value="InterPro"/>
</dbReference>
<feature type="compositionally biased region" description="Low complexity" evidence="4">
    <location>
        <begin position="399"/>
        <end position="409"/>
    </location>
</feature>
<evidence type="ECO:0000313" key="7">
    <source>
        <dbReference type="EMBL" id="GLC52728.1"/>
    </source>
</evidence>
<dbReference type="Pfam" id="PF25789">
    <property type="entry name" value="TPR_NAA35"/>
    <property type="match status" value="1"/>
</dbReference>
<organism evidence="7 8">
    <name type="scientific">Pleodorina starrii</name>
    <dbReference type="NCBI Taxonomy" id="330485"/>
    <lineage>
        <taxon>Eukaryota</taxon>
        <taxon>Viridiplantae</taxon>
        <taxon>Chlorophyta</taxon>
        <taxon>core chlorophytes</taxon>
        <taxon>Chlorophyceae</taxon>
        <taxon>CS clade</taxon>
        <taxon>Chlamydomonadales</taxon>
        <taxon>Volvocaceae</taxon>
        <taxon>Pleodorina</taxon>
    </lineage>
</organism>
<feature type="compositionally biased region" description="Low complexity" evidence="4">
    <location>
        <begin position="417"/>
        <end position="446"/>
    </location>
</feature>
<name>A0A9W6BIQ5_9CHLO</name>
<feature type="domain" description="NAA35-like N-terminal" evidence="5">
    <location>
        <begin position="21"/>
        <end position="160"/>
    </location>
</feature>
<feature type="region of interest" description="Disordered" evidence="4">
    <location>
        <begin position="652"/>
        <end position="687"/>
    </location>
</feature>
<feature type="domain" description="NAA35-like TPR repeats" evidence="6">
    <location>
        <begin position="514"/>
        <end position="871"/>
    </location>
</feature>
<comment type="similarity">
    <text evidence="2">Belongs to the MAK10 family.</text>
</comment>
<sequence length="916" mass="94961">MERWTDIGPLLQAARADLKVGELLAGEAFSLFEAMSALEAGNPKMDAAASPSAERPTLDALRADPDVAPWDLPASKLGAVLDQLLAMEASWHCGGSAMQTVYACLYMLKLDRAQEHDSPVARALYAYCRTLQYDCALVRDLVMTGAVCEEEDINVFTGGIPFEPPADGAAAALAALDAAITAAAVGAAVHDGGAAAASTSGTDTAATPAPLGEAIALRLRLRRALHLGLKQAASEDPKEVGGAAAHFQEALALLKQMRESLAADTAADTASSVSYTPAEAAASAASSSAAAAATSSSSSAAAAAAAAAARLESLGFHVDVNRHLLGPAPPRQVKVLAVSEALSYMERMAEHLQLAVSVSEHVHDYRSLQLFMWRMSRMRPGAVARSLMHSLILPDRWKASPAPSSSSSSSGGGGGSAQADGAAAASASSQNGAQQQQAAGAGAAAARGGGRKGGRKGQGGAAAAVGKNGASTSSDPQSQAEAAAAAAATPAWVPTKEMIAGACRVPYKAGLPEEAELFFEQALIAASNVFQAMLMNRCRSRRRLRRCLDDWLNMYHHGFNADLTPAFREALRGAGWRWRWGPTEGQAPEEEQGPLSTWVEVQTALTQLHHLLMGFELELYEPLEYDMIYWYCDYLCTCAVGAYSVILQRCPPPKPPQPPPPQSHSPAGGAGLGRGLGRGRGLGAAGGGRDPAAAAAAAAAAMAKYEREQAQLRYEVCEVEALQQLCQGMLRLMAGLRMAGAVPEPRSPPPFNGGAQRFEQRFASFSQLVRPPPLTHSDYLASMDPGSRDATFLLRLAVVSFREARLRCTALKTFAPSPDVAAGWVRGLERVAATNAVVAGVLEARLAEAAGGGGGKVKWECDWSLHPYFPAVALPKPAPAAAATASSSSSSAATATSTSSTSSAPAPPAATPAASG</sequence>
<dbReference type="PANTHER" id="PTHR21373:SF0">
    <property type="entry name" value="N-ALPHA-ACETYLTRANSFERASE 35, NATC AUXILIARY SUBUNIT"/>
    <property type="match status" value="1"/>
</dbReference>
<evidence type="ECO:0000259" key="5">
    <source>
        <dbReference type="Pfam" id="PF04112"/>
    </source>
</evidence>
<dbReference type="EMBL" id="BRXU01000006">
    <property type="protein sequence ID" value="GLC52728.1"/>
    <property type="molecule type" value="Genomic_DNA"/>
</dbReference>
<gene>
    <name evidence="7" type="primary">PLEST003662</name>
    <name evidence="7" type="ORF">PLESTB_000661600</name>
</gene>
<reference evidence="7 8" key="1">
    <citation type="journal article" date="2023" name="Commun. Biol.">
        <title>Reorganization of the ancestral sex-determining regions during the evolution of trioecy in Pleodorina starrii.</title>
        <authorList>
            <person name="Takahashi K."/>
            <person name="Suzuki S."/>
            <person name="Kawai-Toyooka H."/>
            <person name="Yamamoto K."/>
            <person name="Hamaji T."/>
            <person name="Ootsuki R."/>
            <person name="Yamaguchi H."/>
            <person name="Kawachi M."/>
            <person name="Higashiyama T."/>
            <person name="Nozaki H."/>
        </authorList>
    </citation>
    <scope>NUCLEOTIDE SEQUENCE [LARGE SCALE GENOMIC DNA]</scope>
    <source>
        <strain evidence="7 8">NIES-4479</strain>
    </source>
</reference>
<evidence type="ECO:0000313" key="8">
    <source>
        <dbReference type="Proteomes" id="UP001165080"/>
    </source>
</evidence>
<evidence type="ECO:0000256" key="1">
    <source>
        <dbReference type="ARBA" id="ARBA00004496"/>
    </source>
</evidence>
<protein>
    <submittedName>
        <fullName evidence="7">Uncharacterized protein</fullName>
    </submittedName>
</protein>
<dbReference type="InterPro" id="IPR057983">
    <property type="entry name" value="NAA35-like_N"/>
</dbReference>
<keyword evidence="8" id="KW-1185">Reference proteome</keyword>
<feature type="compositionally biased region" description="Gly residues" evidence="4">
    <location>
        <begin position="668"/>
        <end position="687"/>
    </location>
</feature>
<comment type="caution">
    <text evidence="7">The sequence shown here is derived from an EMBL/GenBank/DDBJ whole genome shotgun (WGS) entry which is preliminary data.</text>
</comment>
<dbReference type="InterPro" id="IPR007244">
    <property type="entry name" value="Naa35_N"/>
</dbReference>
<accession>A0A9W6BIQ5</accession>